<dbReference type="InParanoid" id="J0CSN9"/>
<dbReference type="Proteomes" id="UP000006514">
    <property type="component" value="Unassembled WGS sequence"/>
</dbReference>
<dbReference type="GO" id="GO:0003676">
    <property type="term" value="F:nucleic acid binding"/>
    <property type="evidence" value="ECO:0007669"/>
    <property type="project" value="InterPro"/>
</dbReference>
<accession>J0CSN9</accession>
<dbReference type="KEGG" id="adl:AURDEDRAFT_49455"/>
<name>J0CSN9_AURST</name>
<keyword evidence="2" id="KW-1185">Reference proteome</keyword>
<reference evidence="2" key="1">
    <citation type="journal article" date="2012" name="Science">
        <title>The Paleozoic origin of enzymatic lignin decomposition reconstructed from 31 fungal genomes.</title>
        <authorList>
            <person name="Floudas D."/>
            <person name="Binder M."/>
            <person name="Riley R."/>
            <person name="Barry K."/>
            <person name="Blanchette R.A."/>
            <person name="Henrissat B."/>
            <person name="Martinez A.T."/>
            <person name="Otillar R."/>
            <person name="Spatafora J.W."/>
            <person name="Yadav J.S."/>
            <person name="Aerts A."/>
            <person name="Benoit I."/>
            <person name="Boyd A."/>
            <person name="Carlson A."/>
            <person name="Copeland A."/>
            <person name="Coutinho P.M."/>
            <person name="de Vries R.P."/>
            <person name="Ferreira P."/>
            <person name="Findley K."/>
            <person name="Foster B."/>
            <person name="Gaskell J."/>
            <person name="Glotzer D."/>
            <person name="Gorecki P."/>
            <person name="Heitman J."/>
            <person name="Hesse C."/>
            <person name="Hori C."/>
            <person name="Igarashi K."/>
            <person name="Jurgens J.A."/>
            <person name="Kallen N."/>
            <person name="Kersten P."/>
            <person name="Kohler A."/>
            <person name="Kuees U."/>
            <person name="Kumar T.K.A."/>
            <person name="Kuo A."/>
            <person name="LaButti K."/>
            <person name="Larrondo L.F."/>
            <person name="Lindquist E."/>
            <person name="Ling A."/>
            <person name="Lombard V."/>
            <person name="Lucas S."/>
            <person name="Lundell T."/>
            <person name="Martin R."/>
            <person name="McLaughlin D.J."/>
            <person name="Morgenstern I."/>
            <person name="Morin E."/>
            <person name="Murat C."/>
            <person name="Nagy L.G."/>
            <person name="Nolan M."/>
            <person name="Ohm R.A."/>
            <person name="Patyshakuliyeva A."/>
            <person name="Rokas A."/>
            <person name="Ruiz-Duenas F.J."/>
            <person name="Sabat G."/>
            <person name="Salamov A."/>
            <person name="Samejima M."/>
            <person name="Schmutz J."/>
            <person name="Slot J.C."/>
            <person name="St John F."/>
            <person name="Stenlid J."/>
            <person name="Sun H."/>
            <person name="Sun S."/>
            <person name="Syed K."/>
            <person name="Tsang A."/>
            <person name="Wiebenga A."/>
            <person name="Young D."/>
            <person name="Pisabarro A."/>
            <person name="Eastwood D.C."/>
            <person name="Martin F."/>
            <person name="Cullen D."/>
            <person name="Grigoriev I.V."/>
            <person name="Hibbett D.S."/>
        </authorList>
    </citation>
    <scope>NUCLEOTIDE SEQUENCE [LARGE SCALE GENOMIC DNA]</scope>
    <source>
        <strain evidence="2">TFB10046</strain>
    </source>
</reference>
<dbReference type="Gene3D" id="3.30.420.10">
    <property type="entry name" value="Ribonuclease H-like superfamily/Ribonuclease H"/>
    <property type="match status" value="1"/>
</dbReference>
<proteinExistence type="predicted"/>
<gene>
    <name evidence="1" type="ORF">AURDEDRAFT_49455</name>
</gene>
<evidence type="ECO:0000313" key="2">
    <source>
        <dbReference type="Proteomes" id="UP000006514"/>
    </source>
</evidence>
<dbReference type="EMBL" id="JH688312">
    <property type="protein sequence ID" value="EJD33304.1"/>
    <property type="molecule type" value="Genomic_DNA"/>
</dbReference>
<organism evidence="1 2">
    <name type="scientific">Auricularia subglabra (strain TFB-10046 / SS5)</name>
    <name type="common">White-rot fungus</name>
    <name type="synonym">Auricularia delicata (strain TFB10046)</name>
    <dbReference type="NCBI Taxonomy" id="717982"/>
    <lineage>
        <taxon>Eukaryota</taxon>
        <taxon>Fungi</taxon>
        <taxon>Dikarya</taxon>
        <taxon>Basidiomycota</taxon>
        <taxon>Agaricomycotina</taxon>
        <taxon>Agaricomycetes</taxon>
        <taxon>Auriculariales</taxon>
        <taxon>Auriculariaceae</taxon>
        <taxon>Auricularia</taxon>
    </lineage>
</organism>
<dbReference type="OMA" id="TQMIRAC"/>
<evidence type="ECO:0000313" key="1">
    <source>
        <dbReference type="EMBL" id="EJD33304.1"/>
    </source>
</evidence>
<sequence length="96" mass="11124">QSNWAQKLPAIEFAMNSAVSDTTGFSPFYLNYGQVPRMIRWSQSSRYPGVRRFALLMKDAIMLAHDRIIDARVKQTRQANRKRRVAPFEEGDSVYL</sequence>
<feature type="non-terminal residue" evidence="1">
    <location>
        <position position="1"/>
    </location>
</feature>
<dbReference type="InterPro" id="IPR036397">
    <property type="entry name" value="RNaseH_sf"/>
</dbReference>
<feature type="non-terminal residue" evidence="1">
    <location>
        <position position="96"/>
    </location>
</feature>
<protein>
    <submittedName>
        <fullName evidence="1">Uncharacterized protein</fullName>
    </submittedName>
</protein>
<dbReference type="AlphaFoldDB" id="J0CSN9"/>
<dbReference type="OrthoDB" id="3227343at2759"/>